<dbReference type="EMBL" id="KZ269979">
    <property type="protein sequence ID" value="OZC11860.1"/>
    <property type="molecule type" value="Genomic_DNA"/>
</dbReference>
<accession>A0A183H9P5</accession>
<dbReference type="WBParaSite" id="OFLC_0000420601-mRNA-1">
    <property type="protein sequence ID" value="OFLC_0000420601-mRNA-1"/>
    <property type="gene ID" value="OFLC_0000420601"/>
</dbReference>
<evidence type="ECO:0000313" key="1">
    <source>
        <dbReference type="EMBL" id="OZC11860.1"/>
    </source>
</evidence>
<evidence type="ECO:0000313" key="2">
    <source>
        <dbReference type="Proteomes" id="UP000242913"/>
    </source>
</evidence>
<proteinExistence type="predicted"/>
<organism evidence="3">
    <name type="scientific">Onchocerca flexuosa</name>
    <dbReference type="NCBI Taxonomy" id="387005"/>
    <lineage>
        <taxon>Eukaryota</taxon>
        <taxon>Metazoa</taxon>
        <taxon>Ecdysozoa</taxon>
        <taxon>Nematoda</taxon>
        <taxon>Chromadorea</taxon>
        <taxon>Rhabditida</taxon>
        <taxon>Spirurina</taxon>
        <taxon>Spiruromorpha</taxon>
        <taxon>Filarioidea</taxon>
        <taxon>Onchocercidae</taxon>
        <taxon>Onchocerca</taxon>
    </lineage>
</organism>
<protein>
    <submittedName>
        <fullName evidence="3">DUF667 domain-containing protein</fullName>
    </submittedName>
</protein>
<dbReference type="AlphaFoldDB" id="A0A183H9P5"/>
<dbReference type="Proteomes" id="UP000242913">
    <property type="component" value="Unassembled WGS sequence"/>
</dbReference>
<name>A0A183H9P5_9BILA</name>
<keyword evidence="2" id="KW-1185">Reference proteome</keyword>
<reference evidence="1 2" key="1">
    <citation type="submission" date="2015-12" db="EMBL/GenBank/DDBJ databases">
        <title>Draft genome of the nematode, Onchocerca flexuosa.</title>
        <authorList>
            <person name="Mitreva M."/>
        </authorList>
    </citation>
    <scope>NUCLEOTIDE SEQUENCE [LARGE SCALE GENOMIC DNA]</scope>
    <source>
        <strain evidence="1">Red Deer</strain>
    </source>
</reference>
<evidence type="ECO:0000313" key="3">
    <source>
        <dbReference type="WBParaSite" id="OFLC_0000420601-mRNA-1"/>
    </source>
</evidence>
<reference evidence="3" key="2">
    <citation type="submission" date="2016-06" db="UniProtKB">
        <authorList>
            <consortium name="WormBaseParasite"/>
        </authorList>
    </citation>
    <scope>IDENTIFICATION</scope>
</reference>
<sequence length="106" mass="12023">MEKDAILSKCNAKQTLHYKQFVTCRREKTLDLSDGNKLFRTTKCNFAEMKKASGGTAGMDVDKPMHAHDIWIEIPDFLIVQSPNKSFGQLKTLRGCPQKSYSENNP</sequence>
<gene>
    <name evidence="1" type="ORF">X798_01041</name>
</gene>